<dbReference type="SUPFAM" id="SSF53041">
    <property type="entry name" value="Resolvase-like"/>
    <property type="match status" value="1"/>
</dbReference>
<evidence type="ECO:0000313" key="4">
    <source>
        <dbReference type="Proteomes" id="UP000231987"/>
    </source>
</evidence>
<dbReference type="InterPro" id="IPR011109">
    <property type="entry name" value="DNA_bind_recombinase_dom"/>
</dbReference>
<dbReference type="AlphaFoldDB" id="A0A2J0Z0L6"/>
<dbReference type="PROSITE" id="PS51736">
    <property type="entry name" value="RECOMBINASES_3"/>
    <property type="match status" value="1"/>
</dbReference>
<dbReference type="InterPro" id="IPR025827">
    <property type="entry name" value="Zn_ribbon_recom_dom"/>
</dbReference>
<dbReference type="RefSeq" id="WP_100673063.1">
    <property type="nucleotide sequence ID" value="NZ_NJGD01000008.1"/>
</dbReference>
<feature type="domain" description="Resolvase/invertase-type recombinase catalytic" evidence="1">
    <location>
        <begin position="3"/>
        <end position="152"/>
    </location>
</feature>
<dbReference type="InterPro" id="IPR050639">
    <property type="entry name" value="SSR_resolvase"/>
</dbReference>
<feature type="domain" description="Recombinase" evidence="2">
    <location>
        <begin position="151"/>
        <end position="287"/>
    </location>
</feature>
<evidence type="ECO:0000313" key="3">
    <source>
        <dbReference type="EMBL" id="PJR14014.1"/>
    </source>
</evidence>
<dbReference type="Pfam" id="PF13408">
    <property type="entry name" value="Zn_ribbon_recom"/>
    <property type="match status" value="1"/>
</dbReference>
<dbReference type="PROSITE" id="PS51737">
    <property type="entry name" value="RECOMBINASE_DNA_BIND"/>
    <property type="match status" value="1"/>
</dbReference>
<name>A0A2J0Z0L6_RHIML</name>
<comment type="caution">
    <text evidence="3">The sequence shown here is derived from an EMBL/GenBank/DDBJ whole genome shotgun (WGS) entry which is preliminary data.</text>
</comment>
<dbReference type="GO" id="GO:0000150">
    <property type="term" value="F:DNA strand exchange activity"/>
    <property type="evidence" value="ECO:0007669"/>
    <property type="project" value="InterPro"/>
</dbReference>
<dbReference type="EMBL" id="NJGD01000008">
    <property type="protein sequence ID" value="PJR14014.1"/>
    <property type="molecule type" value="Genomic_DNA"/>
</dbReference>
<dbReference type="InterPro" id="IPR036162">
    <property type="entry name" value="Resolvase-like_N_sf"/>
</dbReference>
<dbReference type="Gene3D" id="3.40.50.1390">
    <property type="entry name" value="Resolvase, N-terminal catalytic domain"/>
    <property type="match status" value="1"/>
</dbReference>
<reference evidence="3 4" key="1">
    <citation type="submission" date="2017-06" db="EMBL/GenBank/DDBJ databases">
        <title>Ensifer strains isolated from leguminous trees and herbs display diverse denitrification phenotypes with some acting as strong N2O sinks.</title>
        <authorList>
            <person name="Woliy K."/>
            <person name="Mania D."/>
            <person name="Bakken L.R."/>
            <person name="Frostegard A."/>
        </authorList>
    </citation>
    <scope>NUCLEOTIDE SEQUENCE [LARGE SCALE GENOMIC DNA]</scope>
    <source>
        <strain evidence="3 4">AC50a</strain>
    </source>
</reference>
<organism evidence="3 4">
    <name type="scientific">Rhizobium meliloti</name>
    <name type="common">Ensifer meliloti</name>
    <name type="synonym">Sinorhizobium meliloti</name>
    <dbReference type="NCBI Taxonomy" id="382"/>
    <lineage>
        <taxon>Bacteria</taxon>
        <taxon>Pseudomonadati</taxon>
        <taxon>Pseudomonadota</taxon>
        <taxon>Alphaproteobacteria</taxon>
        <taxon>Hyphomicrobiales</taxon>
        <taxon>Rhizobiaceae</taxon>
        <taxon>Sinorhizobium/Ensifer group</taxon>
        <taxon>Sinorhizobium</taxon>
    </lineage>
</organism>
<proteinExistence type="predicted"/>
<dbReference type="Pfam" id="PF00239">
    <property type="entry name" value="Resolvase"/>
    <property type="match status" value="1"/>
</dbReference>
<dbReference type="PANTHER" id="PTHR30461">
    <property type="entry name" value="DNA-INVERTASE FROM LAMBDOID PROPHAGE"/>
    <property type="match status" value="1"/>
</dbReference>
<accession>A0A2J0Z0L6</accession>
<dbReference type="GO" id="GO:0003677">
    <property type="term" value="F:DNA binding"/>
    <property type="evidence" value="ECO:0007669"/>
    <property type="project" value="InterPro"/>
</dbReference>
<sequence>MQRAAIYARFSTDLQSERSVDDQIELCREFAIRQGFVVARSYFDKARSGASIFGRDGLLSLMDDAREGKFDIVIVEALDRLSRDQEDLAGLHKRLTFAGVQIIAVHDGAADAIQVGIRGLVSTLFLADLKHKIRRGMTGVIREGRHAGGRAYGYRPTLGQPGVLQIFEPEAEIVRRIYAEVIEGSLPREIATGLNRNKVAPPRGVVWNASTILGSAQRGNGIIRNPLYCGRIVWNRIRMVRDPETGKRISRPNDASEHREAKAPHLAIVDQQTYEAALAILEGRAKKVRGGQDVRRPKRLLSGLLRCAQCGGGMSMHDRTGDAIRIRCSRSKESGTCSNQRRYCLNRIEAAVVGGLRGQLMHPELLAEYVRVYREERRDEAAKAARERAANERRFADLNGQLERLMQALARGVLPIDAVEAQYKPLEIERDRVAAELAQMPASTAIELHPHAANQYRNAVENLAERLDDLDVRADSEAISAFRSLVDSVIVHDRADGGVEVEVIGHLSALIGAKAEMLGGRLVAEEGFEPPTQGL</sequence>
<evidence type="ECO:0000259" key="2">
    <source>
        <dbReference type="PROSITE" id="PS51737"/>
    </source>
</evidence>
<dbReference type="InterPro" id="IPR038109">
    <property type="entry name" value="DNA_bind_recomb_sf"/>
</dbReference>
<dbReference type="Gene3D" id="3.90.1750.20">
    <property type="entry name" value="Putative Large Serine Recombinase, Chain B, Domain 2"/>
    <property type="match status" value="1"/>
</dbReference>
<dbReference type="Proteomes" id="UP000231987">
    <property type="component" value="Unassembled WGS sequence"/>
</dbReference>
<protein>
    <submittedName>
        <fullName evidence="3">Recombinase family protein</fullName>
    </submittedName>
</protein>
<dbReference type="PANTHER" id="PTHR30461:SF23">
    <property type="entry name" value="DNA RECOMBINASE-RELATED"/>
    <property type="match status" value="1"/>
</dbReference>
<dbReference type="SMART" id="SM00857">
    <property type="entry name" value="Resolvase"/>
    <property type="match status" value="1"/>
</dbReference>
<dbReference type="Pfam" id="PF07508">
    <property type="entry name" value="Recombinase"/>
    <property type="match status" value="1"/>
</dbReference>
<evidence type="ECO:0000259" key="1">
    <source>
        <dbReference type="PROSITE" id="PS51736"/>
    </source>
</evidence>
<dbReference type="CDD" id="cd00338">
    <property type="entry name" value="Ser_Recombinase"/>
    <property type="match status" value="1"/>
</dbReference>
<gene>
    <name evidence="3" type="ORF">CEJ86_19540</name>
</gene>
<dbReference type="InterPro" id="IPR006119">
    <property type="entry name" value="Resolv_N"/>
</dbReference>